<dbReference type="InterPro" id="IPR002136">
    <property type="entry name" value="Ribosomal_uL4"/>
</dbReference>
<name>A0A401G0E3_9BACT</name>
<dbReference type="GO" id="GO:0005840">
    <property type="term" value="C:ribosome"/>
    <property type="evidence" value="ECO:0007669"/>
    <property type="project" value="UniProtKB-KW"/>
</dbReference>
<dbReference type="PANTHER" id="PTHR10746:SF6">
    <property type="entry name" value="LARGE RIBOSOMAL SUBUNIT PROTEIN UL4M"/>
    <property type="match status" value="1"/>
</dbReference>
<reference evidence="7" key="2">
    <citation type="submission" date="2019-01" db="EMBL/GenBank/DDBJ databases">
        <title>Genome sequence of Desulfonema ishimotonii strain Tokyo 01.</title>
        <authorList>
            <person name="Fukui M."/>
        </authorList>
    </citation>
    <scope>NUCLEOTIDE SEQUENCE [LARGE SCALE GENOMIC DNA]</scope>
    <source>
        <strain evidence="7">Tokyo 01</strain>
    </source>
</reference>
<proteinExistence type="inferred from homology"/>
<dbReference type="InterPro" id="IPR013005">
    <property type="entry name" value="Ribosomal_uL4-like"/>
</dbReference>
<evidence type="ECO:0000256" key="1">
    <source>
        <dbReference type="ARBA" id="ARBA00010528"/>
    </source>
</evidence>
<dbReference type="NCBIfam" id="TIGR03953">
    <property type="entry name" value="rplD_bact"/>
    <property type="match status" value="1"/>
</dbReference>
<sequence length="207" mass="23005">MAVVDVFNTNGETVSQMELPDEIFNVSVKPSVLHAVVTMQLASRRSGTASVKRRGDVKGSTRKLFRQKGTGRARRGDIKSPLLRGGGVAFGPSPRSYAYKVPKKVRRLALKMALSSKLQENELVVLDRMELEGIKTKAFARVMDTLDRRNTLLIIGEKDEKIELSSRNLPDIKVLRSEGLNVYDILKYKNIVLLEPAVKAIEGRLSA</sequence>
<protein>
    <recommendedName>
        <fullName evidence="4 5">Large ribosomal subunit protein uL4</fullName>
    </recommendedName>
</protein>
<keyword evidence="5" id="KW-0694">RNA-binding</keyword>
<evidence type="ECO:0000256" key="3">
    <source>
        <dbReference type="ARBA" id="ARBA00023274"/>
    </source>
</evidence>
<dbReference type="Proteomes" id="UP000288096">
    <property type="component" value="Unassembled WGS sequence"/>
</dbReference>
<dbReference type="GO" id="GO:0003735">
    <property type="term" value="F:structural constituent of ribosome"/>
    <property type="evidence" value="ECO:0007669"/>
    <property type="project" value="InterPro"/>
</dbReference>
<dbReference type="Gene3D" id="3.40.1370.10">
    <property type="match status" value="1"/>
</dbReference>
<gene>
    <name evidence="5" type="primary">rplD</name>
    <name evidence="6" type="ORF">DENIS_3639</name>
</gene>
<dbReference type="AlphaFoldDB" id="A0A401G0E3"/>
<dbReference type="GO" id="GO:0006412">
    <property type="term" value="P:translation"/>
    <property type="evidence" value="ECO:0007669"/>
    <property type="project" value="UniProtKB-UniRule"/>
</dbReference>
<evidence type="ECO:0000256" key="4">
    <source>
        <dbReference type="ARBA" id="ARBA00035244"/>
    </source>
</evidence>
<dbReference type="PANTHER" id="PTHR10746">
    <property type="entry name" value="50S RIBOSOMAL PROTEIN L4"/>
    <property type="match status" value="1"/>
</dbReference>
<comment type="similarity">
    <text evidence="1 5">Belongs to the universal ribosomal protein uL4 family.</text>
</comment>
<comment type="function">
    <text evidence="5">Forms part of the polypeptide exit tunnel.</text>
</comment>
<evidence type="ECO:0000313" key="6">
    <source>
        <dbReference type="EMBL" id="GBC62666.1"/>
    </source>
</evidence>
<dbReference type="GO" id="GO:1990904">
    <property type="term" value="C:ribonucleoprotein complex"/>
    <property type="evidence" value="ECO:0007669"/>
    <property type="project" value="UniProtKB-KW"/>
</dbReference>
<accession>A0A401G0E3</accession>
<dbReference type="EMBL" id="BEXT01000001">
    <property type="protein sequence ID" value="GBC62666.1"/>
    <property type="molecule type" value="Genomic_DNA"/>
</dbReference>
<evidence type="ECO:0000256" key="5">
    <source>
        <dbReference type="HAMAP-Rule" id="MF_01328"/>
    </source>
</evidence>
<evidence type="ECO:0000256" key="2">
    <source>
        <dbReference type="ARBA" id="ARBA00022980"/>
    </source>
</evidence>
<organism evidence="6 7">
    <name type="scientific">Desulfonema ishimotonii</name>
    <dbReference type="NCBI Taxonomy" id="45657"/>
    <lineage>
        <taxon>Bacteria</taxon>
        <taxon>Pseudomonadati</taxon>
        <taxon>Thermodesulfobacteriota</taxon>
        <taxon>Desulfobacteria</taxon>
        <taxon>Desulfobacterales</taxon>
        <taxon>Desulfococcaceae</taxon>
        <taxon>Desulfonema</taxon>
    </lineage>
</organism>
<dbReference type="HAMAP" id="MF_01328_B">
    <property type="entry name" value="Ribosomal_uL4_B"/>
    <property type="match status" value="1"/>
</dbReference>
<dbReference type="GO" id="GO:0019843">
    <property type="term" value="F:rRNA binding"/>
    <property type="evidence" value="ECO:0007669"/>
    <property type="project" value="UniProtKB-UniRule"/>
</dbReference>
<dbReference type="SUPFAM" id="SSF52166">
    <property type="entry name" value="Ribosomal protein L4"/>
    <property type="match status" value="1"/>
</dbReference>
<comment type="subunit">
    <text evidence="5">Part of the 50S ribosomal subunit.</text>
</comment>
<reference evidence="7" key="1">
    <citation type="submission" date="2017-11" db="EMBL/GenBank/DDBJ databases">
        <authorList>
            <person name="Watanabe M."/>
            <person name="Kojima H."/>
        </authorList>
    </citation>
    <scope>NUCLEOTIDE SEQUENCE [LARGE SCALE GENOMIC DNA]</scope>
    <source>
        <strain evidence="7">Tokyo 01</strain>
    </source>
</reference>
<dbReference type="Pfam" id="PF00573">
    <property type="entry name" value="Ribosomal_L4"/>
    <property type="match status" value="1"/>
</dbReference>
<comment type="caution">
    <text evidence="6">The sequence shown here is derived from an EMBL/GenBank/DDBJ whole genome shotgun (WGS) entry which is preliminary data.</text>
</comment>
<comment type="function">
    <text evidence="5">One of the primary rRNA binding proteins, this protein initially binds near the 5'-end of the 23S rRNA. It is important during the early stages of 50S assembly. It makes multiple contacts with different domains of the 23S rRNA in the assembled 50S subunit and ribosome.</text>
</comment>
<dbReference type="OrthoDB" id="9803201at2"/>
<dbReference type="InterPro" id="IPR023574">
    <property type="entry name" value="Ribosomal_uL4_dom_sf"/>
</dbReference>
<keyword evidence="7" id="KW-1185">Reference proteome</keyword>
<keyword evidence="5" id="KW-0699">rRNA-binding</keyword>
<keyword evidence="2 5" id="KW-0689">Ribosomal protein</keyword>
<keyword evidence="3 5" id="KW-0687">Ribonucleoprotein</keyword>
<dbReference type="RefSeq" id="WP_124329823.1">
    <property type="nucleotide sequence ID" value="NZ_BEXT01000001.1"/>
</dbReference>
<evidence type="ECO:0000313" key="7">
    <source>
        <dbReference type="Proteomes" id="UP000288096"/>
    </source>
</evidence>